<dbReference type="InterPro" id="IPR017972">
    <property type="entry name" value="Cyt_P450_CS"/>
</dbReference>
<comment type="similarity">
    <text evidence="4 14">Belongs to the cytochrome P450 family.</text>
</comment>
<evidence type="ECO:0000256" key="14">
    <source>
        <dbReference type="RuleBase" id="RU000461"/>
    </source>
</evidence>
<evidence type="ECO:0000256" key="13">
    <source>
        <dbReference type="PIRSR" id="PIRSR602401-1"/>
    </source>
</evidence>
<dbReference type="SUPFAM" id="SSF48264">
    <property type="entry name" value="Cytochrome P450"/>
    <property type="match status" value="1"/>
</dbReference>
<feature type="binding site" description="axial binding residue" evidence="13">
    <location>
        <position position="464"/>
    </location>
    <ligand>
        <name>heme</name>
        <dbReference type="ChEBI" id="CHEBI:30413"/>
    </ligand>
    <ligandPart>
        <name>Fe</name>
        <dbReference type="ChEBI" id="CHEBI:18248"/>
    </ligandPart>
</feature>
<evidence type="ECO:0000256" key="10">
    <source>
        <dbReference type="ARBA" id="ARBA00023004"/>
    </source>
</evidence>
<dbReference type="Gene3D" id="1.10.630.10">
    <property type="entry name" value="Cytochrome P450"/>
    <property type="match status" value="1"/>
</dbReference>
<sequence>MTFMTESLIFDIVTIISTIVVLTIAFWKWKLSYWDRVGLPTLSPILFFGDTKDVLLGRLTFGEQFQELYKKLKAKGLKHGGVYLGTRPFYLPTDPEIIKHIWQKDFQHFVNHGNYFDEEADPLSGHLFNLEDAKWKNMRVKLTPTFTSRKMKMMFQTLADCTHGLKDIMDEGASSGSPVDIKEILGRFTTDIIGSVAFGLECNSLKDPNTLFRMYGKKIFELSTGRRLHLFLQFILPERVLHAMKFKVTPSDVETFFMKVIRDTVGYREKNNVYRKDFLHMLIQLKNRGTVTDDEKITEDNGKTGEKALTMNELAAQSFVFFAAGFETSSTTVTFALLELALNQDIQQKLREEINTCLAKSNGELTYQAIMEMTYMDKVLQETLRKYPPVPFLTRRCTKDYTIPETSIKLRKGDHVGISVVGIQNDPEYYPDPEKFVPERFNEENKNSRHPFTWMPFGEGPRICIGLRFGMLQSKVGLAALLKNYKITLNSKTKMPIEMEKSSFITSVNGGVWLNVEKLS</sequence>
<evidence type="ECO:0000256" key="4">
    <source>
        <dbReference type="ARBA" id="ARBA00010617"/>
    </source>
</evidence>
<evidence type="ECO:0000256" key="5">
    <source>
        <dbReference type="ARBA" id="ARBA00022617"/>
    </source>
</evidence>
<dbReference type="Proteomes" id="UP000007266">
    <property type="component" value="Linkage group 4"/>
</dbReference>
<dbReference type="PRINTS" id="PR00463">
    <property type="entry name" value="EP450I"/>
</dbReference>
<reference evidence="16 17" key="2">
    <citation type="journal article" date="2010" name="Nucleic Acids Res.">
        <title>BeetleBase in 2010: revisions to provide comprehensive genomic information for Tribolium castaneum.</title>
        <authorList>
            <person name="Kim H.S."/>
            <person name="Murphy T."/>
            <person name="Xia J."/>
            <person name="Caragea D."/>
            <person name="Park Y."/>
            <person name="Beeman R.W."/>
            <person name="Lorenzen M.D."/>
            <person name="Butcher S."/>
            <person name="Manak J.R."/>
            <person name="Brown S.J."/>
        </authorList>
    </citation>
    <scope>GENOME REANNOTATION</scope>
    <source>
        <strain evidence="16 17">Georgia GA2</strain>
    </source>
</reference>
<evidence type="ECO:0000256" key="9">
    <source>
        <dbReference type="ARBA" id="ARBA00023002"/>
    </source>
</evidence>
<dbReference type="FunFam" id="1.10.630.10:FF:000042">
    <property type="entry name" value="Cytochrome P450"/>
    <property type="match status" value="1"/>
</dbReference>
<evidence type="ECO:0000256" key="8">
    <source>
        <dbReference type="ARBA" id="ARBA00022848"/>
    </source>
</evidence>
<dbReference type="PRINTS" id="PR00385">
    <property type="entry name" value="P450"/>
</dbReference>
<keyword evidence="9 14" id="KW-0560">Oxidoreductase</keyword>
<dbReference type="PROSITE" id="PS00086">
    <property type="entry name" value="CYTOCHROME_P450"/>
    <property type="match status" value="1"/>
</dbReference>
<dbReference type="OMA" id="NFAIMEY"/>
<keyword evidence="5 13" id="KW-0349">Heme</keyword>
<evidence type="ECO:0000313" key="16">
    <source>
        <dbReference type="EMBL" id="EFA02820.1"/>
    </source>
</evidence>
<evidence type="ECO:0000256" key="2">
    <source>
        <dbReference type="ARBA" id="ARBA00004174"/>
    </source>
</evidence>
<evidence type="ECO:0000256" key="12">
    <source>
        <dbReference type="ARBA" id="ARBA00023136"/>
    </source>
</evidence>
<dbReference type="FunCoup" id="D2A0A0">
    <property type="interactions" value="249"/>
</dbReference>
<dbReference type="KEGG" id="tca:664473"/>
<evidence type="ECO:0000256" key="6">
    <source>
        <dbReference type="ARBA" id="ARBA00022723"/>
    </source>
</evidence>
<keyword evidence="15" id="KW-1133">Transmembrane helix</keyword>
<dbReference type="Pfam" id="PF00067">
    <property type="entry name" value="p450"/>
    <property type="match status" value="1"/>
</dbReference>
<dbReference type="InterPro" id="IPR002401">
    <property type="entry name" value="Cyt_P450_E_grp-I"/>
</dbReference>
<organism evidence="16 17">
    <name type="scientific">Tribolium castaneum</name>
    <name type="common">Red flour beetle</name>
    <dbReference type="NCBI Taxonomy" id="7070"/>
    <lineage>
        <taxon>Eukaryota</taxon>
        <taxon>Metazoa</taxon>
        <taxon>Ecdysozoa</taxon>
        <taxon>Arthropoda</taxon>
        <taxon>Hexapoda</taxon>
        <taxon>Insecta</taxon>
        <taxon>Pterygota</taxon>
        <taxon>Neoptera</taxon>
        <taxon>Endopterygota</taxon>
        <taxon>Coleoptera</taxon>
        <taxon>Polyphaga</taxon>
        <taxon>Cucujiformia</taxon>
        <taxon>Tenebrionidae</taxon>
        <taxon>Tenebrionidae incertae sedis</taxon>
        <taxon>Tribolium</taxon>
    </lineage>
</organism>
<keyword evidence="15" id="KW-0812">Transmembrane</keyword>
<keyword evidence="17" id="KW-1185">Reference proteome</keyword>
<accession>D2A0A0</accession>
<keyword evidence="10 13" id="KW-0408">Iron</keyword>
<keyword evidence="12 15" id="KW-0472">Membrane</keyword>
<evidence type="ECO:0000256" key="15">
    <source>
        <dbReference type="SAM" id="Phobius"/>
    </source>
</evidence>
<dbReference type="HOGENOM" id="CLU_001570_5_2_1"/>
<dbReference type="eggNOG" id="KOG0158">
    <property type="taxonomic scope" value="Eukaryota"/>
</dbReference>
<dbReference type="InterPro" id="IPR001128">
    <property type="entry name" value="Cyt_P450"/>
</dbReference>
<reference evidence="16 17" key="1">
    <citation type="journal article" date="2008" name="Nature">
        <title>The genome of the model beetle and pest Tribolium castaneum.</title>
        <authorList>
            <consortium name="Tribolium Genome Sequencing Consortium"/>
            <person name="Richards S."/>
            <person name="Gibbs R.A."/>
            <person name="Weinstock G.M."/>
            <person name="Brown S.J."/>
            <person name="Denell R."/>
            <person name="Beeman R.W."/>
            <person name="Gibbs R."/>
            <person name="Beeman R.W."/>
            <person name="Brown S.J."/>
            <person name="Bucher G."/>
            <person name="Friedrich M."/>
            <person name="Grimmelikhuijzen C.J."/>
            <person name="Klingler M."/>
            <person name="Lorenzen M."/>
            <person name="Richards S."/>
            <person name="Roth S."/>
            <person name="Schroder R."/>
            <person name="Tautz D."/>
            <person name="Zdobnov E.M."/>
            <person name="Muzny D."/>
            <person name="Gibbs R.A."/>
            <person name="Weinstock G.M."/>
            <person name="Attaway T."/>
            <person name="Bell S."/>
            <person name="Buhay C.J."/>
            <person name="Chandrabose M.N."/>
            <person name="Chavez D."/>
            <person name="Clerk-Blankenburg K.P."/>
            <person name="Cree A."/>
            <person name="Dao M."/>
            <person name="Davis C."/>
            <person name="Chacko J."/>
            <person name="Dinh H."/>
            <person name="Dugan-Rocha S."/>
            <person name="Fowler G."/>
            <person name="Garner T.T."/>
            <person name="Garnes J."/>
            <person name="Gnirke A."/>
            <person name="Hawes A."/>
            <person name="Hernandez J."/>
            <person name="Hines S."/>
            <person name="Holder M."/>
            <person name="Hume J."/>
            <person name="Jhangiani S.N."/>
            <person name="Joshi V."/>
            <person name="Khan Z.M."/>
            <person name="Jackson L."/>
            <person name="Kovar C."/>
            <person name="Kowis A."/>
            <person name="Lee S."/>
            <person name="Lewis L.R."/>
            <person name="Margolis J."/>
            <person name="Morgan M."/>
            <person name="Nazareth L.V."/>
            <person name="Nguyen N."/>
            <person name="Okwuonu G."/>
            <person name="Parker D."/>
            <person name="Richards S."/>
            <person name="Ruiz S.J."/>
            <person name="Santibanez J."/>
            <person name="Savard J."/>
            <person name="Scherer S.E."/>
            <person name="Schneider B."/>
            <person name="Sodergren E."/>
            <person name="Tautz D."/>
            <person name="Vattahil S."/>
            <person name="Villasana D."/>
            <person name="White C.S."/>
            <person name="Wright R."/>
            <person name="Park Y."/>
            <person name="Beeman R.W."/>
            <person name="Lord J."/>
            <person name="Oppert B."/>
            <person name="Lorenzen M."/>
            <person name="Brown S."/>
            <person name="Wang L."/>
            <person name="Savard J."/>
            <person name="Tautz D."/>
            <person name="Richards S."/>
            <person name="Weinstock G."/>
            <person name="Gibbs R.A."/>
            <person name="Liu Y."/>
            <person name="Worley K."/>
            <person name="Weinstock G."/>
            <person name="Elsik C.G."/>
            <person name="Reese J.T."/>
            <person name="Elhaik E."/>
            <person name="Landan G."/>
            <person name="Graur D."/>
            <person name="Arensburger P."/>
            <person name="Atkinson P."/>
            <person name="Beeman R.W."/>
            <person name="Beidler J."/>
            <person name="Brown S.J."/>
            <person name="Demuth J.P."/>
            <person name="Drury D.W."/>
            <person name="Du Y.Z."/>
            <person name="Fujiwara H."/>
            <person name="Lorenzen M."/>
            <person name="Maselli V."/>
            <person name="Osanai M."/>
            <person name="Park Y."/>
            <person name="Robertson H.M."/>
            <person name="Tu Z."/>
            <person name="Wang J.J."/>
            <person name="Wang S."/>
            <person name="Richards S."/>
            <person name="Song H."/>
            <person name="Zhang L."/>
            <person name="Sodergren E."/>
            <person name="Werner D."/>
            <person name="Stanke M."/>
            <person name="Morgenstern B."/>
            <person name="Solovyev V."/>
            <person name="Kosarev P."/>
            <person name="Brown G."/>
            <person name="Chen H.C."/>
            <person name="Ermolaeva O."/>
            <person name="Hlavina W."/>
            <person name="Kapustin Y."/>
            <person name="Kiryutin B."/>
            <person name="Kitts P."/>
            <person name="Maglott D."/>
            <person name="Pruitt K."/>
            <person name="Sapojnikov V."/>
            <person name="Souvorov A."/>
            <person name="Mackey A.J."/>
            <person name="Waterhouse R.M."/>
            <person name="Wyder S."/>
            <person name="Zdobnov E.M."/>
            <person name="Zdobnov E.M."/>
            <person name="Wyder S."/>
            <person name="Kriventseva E.V."/>
            <person name="Kadowaki T."/>
            <person name="Bork P."/>
            <person name="Aranda M."/>
            <person name="Bao R."/>
            <person name="Beermann A."/>
            <person name="Berns N."/>
            <person name="Bolognesi R."/>
            <person name="Bonneton F."/>
            <person name="Bopp D."/>
            <person name="Brown S.J."/>
            <person name="Bucher G."/>
            <person name="Butts T."/>
            <person name="Chaumot A."/>
            <person name="Denell R.E."/>
            <person name="Ferrier D.E."/>
            <person name="Friedrich M."/>
            <person name="Gordon C.M."/>
            <person name="Jindra M."/>
            <person name="Klingler M."/>
            <person name="Lan Q."/>
            <person name="Lattorff H.M."/>
            <person name="Laudet V."/>
            <person name="von Levetsow C."/>
            <person name="Liu Z."/>
            <person name="Lutz R."/>
            <person name="Lynch J.A."/>
            <person name="da Fonseca R.N."/>
            <person name="Posnien N."/>
            <person name="Reuter R."/>
            <person name="Roth S."/>
            <person name="Savard J."/>
            <person name="Schinko J.B."/>
            <person name="Schmitt C."/>
            <person name="Schoppmeier M."/>
            <person name="Schroder R."/>
            <person name="Shippy T.D."/>
            <person name="Simonnet F."/>
            <person name="Marques-Souza H."/>
            <person name="Tautz D."/>
            <person name="Tomoyasu Y."/>
            <person name="Trauner J."/>
            <person name="Van der Zee M."/>
            <person name="Vervoort M."/>
            <person name="Wittkopp N."/>
            <person name="Wimmer E.A."/>
            <person name="Yang X."/>
            <person name="Jones A.K."/>
            <person name="Sattelle D.B."/>
            <person name="Ebert P.R."/>
            <person name="Nelson D."/>
            <person name="Scott J.G."/>
            <person name="Beeman R.W."/>
            <person name="Muthukrishnan S."/>
            <person name="Kramer K.J."/>
            <person name="Arakane Y."/>
            <person name="Beeman R.W."/>
            <person name="Zhu Q."/>
            <person name="Hogenkamp D."/>
            <person name="Dixit R."/>
            <person name="Oppert B."/>
            <person name="Jiang H."/>
            <person name="Zou Z."/>
            <person name="Marshall J."/>
            <person name="Elpidina E."/>
            <person name="Vinokurov K."/>
            <person name="Oppert C."/>
            <person name="Zou Z."/>
            <person name="Evans J."/>
            <person name="Lu Z."/>
            <person name="Zhao P."/>
            <person name="Sumathipala N."/>
            <person name="Altincicek B."/>
            <person name="Vilcinskas A."/>
            <person name="Williams M."/>
            <person name="Hultmark D."/>
            <person name="Hetru C."/>
            <person name="Jiang H."/>
            <person name="Grimmelikhuijzen C.J."/>
            <person name="Hauser F."/>
            <person name="Cazzamali G."/>
            <person name="Williamson M."/>
            <person name="Park Y."/>
            <person name="Li B."/>
            <person name="Tanaka Y."/>
            <person name="Predel R."/>
            <person name="Neupert S."/>
            <person name="Schachtner J."/>
            <person name="Verleyen P."/>
            <person name="Raible F."/>
            <person name="Bork P."/>
            <person name="Friedrich M."/>
            <person name="Walden K.K."/>
            <person name="Robertson H.M."/>
            <person name="Angeli S."/>
            <person name="Foret S."/>
            <person name="Bucher G."/>
            <person name="Schuetz S."/>
            <person name="Maleszka R."/>
            <person name="Wimmer E.A."/>
            <person name="Beeman R.W."/>
            <person name="Lorenzen M."/>
            <person name="Tomoyasu Y."/>
            <person name="Miller S.C."/>
            <person name="Grossmann D."/>
            <person name="Bucher G."/>
        </authorList>
    </citation>
    <scope>NUCLEOTIDE SEQUENCE [LARGE SCALE GENOMIC DNA]</scope>
    <source>
        <strain evidence="16 17">Georgia GA2</strain>
    </source>
</reference>
<keyword evidence="6 13" id="KW-0479">Metal-binding</keyword>
<feature type="transmembrane region" description="Helical" evidence="15">
    <location>
        <begin position="7"/>
        <end position="27"/>
    </location>
</feature>
<keyword evidence="8" id="KW-0492">Microsome</keyword>
<dbReference type="GO" id="GO:0004497">
    <property type="term" value="F:monooxygenase activity"/>
    <property type="evidence" value="ECO:0007669"/>
    <property type="project" value="UniProtKB-KW"/>
</dbReference>
<dbReference type="PhylomeDB" id="D2A0A0"/>
<dbReference type="PANTHER" id="PTHR24292">
    <property type="entry name" value="CYTOCHROME P450"/>
    <property type="match status" value="1"/>
</dbReference>
<dbReference type="OrthoDB" id="2789670at2759"/>
<dbReference type="AlphaFoldDB" id="D2A0A0"/>
<evidence type="ECO:0000256" key="7">
    <source>
        <dbReference type="ARBA" id="ARBA00022824"/>
    </source>
</evidence>
<dbReference type="GO" id="GO:0005789">
    <property type="term" value="C:endoplasmic reticulum membrane"/>
    <property type="evidence" value="ECO:0007669"/>
    <property type="project" value="UniProtKB-SubCell"/>
</dbReference>
<evidence type="ECO:0000256" key="1">
    <source>
        <dbReference type="ARBA" id="ARBA00001971"/>
    </source>
</evidence>
<dbReference type="InParanoid" id="D2A0A0"/>
<dbReference type="STRING" id="7070.D2A0A0"/>
<proteinExistence type="inferred from homology"/>
<dbReference type="GO" id="GO:0020037">
    <property type="term" value="F:heme binding"/>
    <property type="evidence" value="ECO:0007669"/>
    <property type="project" value="InterPro"/>
</dbReference>
<dbReference type="GO" id="GO:0005506">
    <property type="term" value="F:iron ion binding"/>
    <property type="evidence" value="ECO:0007669"/>
    <property type="project" value="InterPro"/>
</dbReference>
<dbReference type="CDD" id="cd11056">
    <property type="entry name" value="CYP6-like"/>
    <property type="match status" value="1"/>
</dbReference>
<dbReference type="InterPro" id="IPR050476">
    <property type="entry name" value="Insect_CytP450_Detox"/>
</dbReference>
<gene>
    <name evidence="16" type="primary">AUGUSTUS-3.0.2_07315</name>
    <name evidence="16" type="ORF">TcasGA2_TC007315</name>
</gene>
<keyword evidence="7" id="KW-0256">Endoplasmic reticulum</keyword>
<dbReference type="EMBL" id="KQ971338">
    <property type="protein sequence ID" value="EFA02820.1"/>
    <property type="molecule type" value="Genomic_DNA"/>
</dbReference>
<dbReference type="InterPro" id="IPR036396">
    <property type="entry name" value="Cyt_P450_sf"/>
</dbReference>
<evidence type="ECO:0000313" key="17">
    <source>
        <dbReference type="Proteomes" id="UP000007266"/>
    </source>
</evidence>
<dbReference type="GO" id="GO:0016705">
    <property type="term" value="F:oxidoreductase activity, acting on paired donors, with incorporation or reduction of molecular oxygen"/>
    <property type="evidence" value="ECO:0007669"/>
    <property type="project" value="InterPro"/>
</dbReference>
<evidence type="ECO:0000256" key="3">
    <source>
        <dbReference type="ARBA" id="ARBA00004406"/>
    </source>
</evidence>
<comment type="subcellular location">
    <subcellularLocation>
        <location evidence="3">Endoplasmic reticulum membrane</location>
        <topology evidence="3">Peripheral membrane protein</topology>
    </subcellularLocation>
    <subcellularLocation>
        <location evidence="2">Microsome membrane</location>
        <topology evidence="2">Peripheral membrane protein</topology>
    </subcellularLocation>
</comment>
<keyword evidence="11 14" id="KW-0503">Monooxygenase</keyword>
<evidence type="ECO:0000256" key="11">
    <source>
        <dbReference type="ARBA" id="ARBA00023033"/>
    </source>
</evidence>
<comment type="cofactor">
    <cofactor evidence="1 13">
        <name>heme</name>
        <dbReference type="ChEBI" id="CHEBI:30413"/>
    </cofactor>
</comment>
<dbReference type="PANTHER" id="PTHR24292:SF100">
    <property type="entry name" value="CYTOCHROME P450 6A16, ISOFORM B-RELATED"/>
    <property type="match status" value="1"/>
</dbReference>
<protein>
    <submittedName>
        <fullName evidence="16">Cytochrome P450 6BQ6</fullName>
    </submittedName>
</protein>
<name>D2A0A0_TRICA</name>